<evidence type="ECO:0000313" key="2">
    <source>
        <dbReference type="EMBL" id="CAD7697334.1"/>
    </source>
</evidence>
<dbReference type="OrthoDB" id="2018237at2759"/>
<dbReference type="EMBL" id="CAJHUC010000644">
    <property type="protein sequence ID" value="CAD7697334.1"/>
    <property type="molecule type" value="Genomic_DNA"/>
</dbReference>
<proteinExistence type="predicted"/>
<dbReference type="Proteomes" id="UP000708148">
    <property type="component" value="Unassembled WGS sequence"/>
</dbReference>
<organism evidence="2 3">
    <name type="scientific">Ostreobium quekettii</name>
    <dbReference type="NCBI Taxonomy" id="121088"/>
    <lineage>
        <taxon>Eukaryota</taxon>
        <taxon>Viridiplantae</taxon>
        <taxon>Chlorophyta</taxon>
        <taxon>core chlorophytes</taxon>
        <taxon>Ulvophyceae</taxon>
        <taxon>TCBD clade</taxon>
        <taxon>Bryopsidales</taxon>
        <taxon>Ostreobineae</taxon>
        <taxon>Ostreobiaceae</taxon>
        <taxon>Ostreobium</taxon>
    </lineage>
</organism>
<dbReference type="Pfam" id="PF00085">
    <property type="entry name" value="Thioredoxin"/>
    <property type="match status" value="1"/>
</dbReference>
<accession>A0A8S1IRB1</accession>
<protein>
    <recommendedName>
        <fullName evidence="1">Thioredoxin domain-containing protein</fullName>
    </recommendedName>
</protein>
<dbReference type="InterPro" id="IPR036249">
    <property type="entry name" value="Thioredoxin-like_sf"/>
</dbReference>
<evidence type="ECO:0000259" key="1">
    <source>
        <dbReference type="Pfam" id="PF00085"/>
    </source>
</evidence>
<gene>
    <name evidence="2" type="ORF">OSTQU699_LOCUS2695</name>
</gene>
<dbReference type="AlphaFoldDB" id="A0A8S1IRB1"/>
<sequence>MDPLTHLATTAAARGASRAERAHLARALGSGRHALVLFYSKNCRLCRALQPVVDEAEACEADWMRVVRVCTDSDQEWAPEILHYGIEHVPCLVMLQPGGNAISKSGSPRNLQHMRETLELLLKQAKAQL</sequence>
<feature type="domain" description="Thioredoxin" evidence="1">
    <location>
        <begin position="31"/>
        <end position="118"/>
    </location>
</feature>
<reference evidence="2" key="1">
    <citation type="submission" date="2020-12" db="EMBL/GenBank/DDBJ databases">
        <authorList>
            <person name="Iha C."/>
        </authorList>
    </citation>
    <scope>NUCLEOTIDE SEQUENCE</scope>
</reference>
<comment type="caution">
    <text evidence="2">The sequence shown here is derived from an EMBL/GenBank/DDBJ whole genome shotgun (WGS) entry which is preliminary data.</text>
</comment>
<keyword evidence="3" id="KW-1185">Reference proteome</keyword>
<name>A0A8S1IRB1_9CHLO</name>
<dbReference type="InterPro" id="IPR013766">
    <property type="entry name" value="Thioredoxin_domain"/>
</dbReference>
<dbReference type="SUPFAM" id="SSF52833">
    <property type="entry name" value="Thioredoxin-like"/>
    <property type="match status" value="1"/>
</dbReference>
<dbReference type="Gene3D" id="3.40.30.10">
    <property type="entry name" value="Glutaredoxin"/>
    <property type="match status" value="1"/>
</dbReference>
<evidence type="ECO:0000313" key="3">
    <source>
        <dbReference type="Proteomes" id="UP000708148"/>
    </source>
</evidence>